<evidence type="ECO:0000313" key="2">
    <source>
        <dbReference type="EMBL" id="GBP48153.1"/>
    </source>
</evidence>
<name>A0A4C1WAS1_EUMVA</name>
<organism evidence="2 3">
    <name type="scientific">Eumeta variegata</name>
    <name type="common">Bagworm moth</name>
    <name type="synonym">Eumeta japonica</name>
    <dbReference type="NCBI Taxonomy" id="151549"/>
    <lineage>
        <taxon>Eukaryota</taxon>
        <taxon>Metazoa</taxon>
        <taxon>Ecdysozoa</taxon>
        <taxon>Arthropoda</taxon>
        <taxon>Hexapoda</taxon>
        <taxon>Insecta</taxon>
        <taxon>Pterygota</taxon>
        <taxon>Neoptera</taxon>
        <taxon>Endopterygota</taxon>
        <taxon>Lepidoptera</taxon>
        <taxon>Glossata</taxon>
        <taxon>Ditrysia</taxon>
        <taxon>Tineoidea</taxon>
        <taxon>Psychidae</taxon>
        <taxon>Oiketicinae</taxon>
        <taxon>Eumeta</taxon>
    </lineage>
</organism>
<accession>A0A4C1WAS1</accession>
<gene>
    <name evidence="2" type="ORF">EVAR_74658_1</name>
</gene>
<feature type="region of interest" description="Disordered" evidence="1">
    <location>
        <begin position="1"/>
        <end position="21"/>
    </location>
</feature>
<dbReference type="AlphaFoldDB" id="A0A4C1WAS1"/>
<keyword evidence="3" id="KW-1185">Reference proteome</keyword>
<comment type="caution">
    <text evidence="2">The sequence shown here is derived from an EMBL/GenBank/DDBJ whole genome shotgun (WGS) entry which is preliminary data.</text>
</comment>
<evidence type="ECO:0000313" key="3">
    <source>
        <dbReference type="Proteomes" id="UP000299102"/>
    </source>
</evidence>
<dbReference type="Proteomes" id="UP000299102">
    <property type="component" value="Unassembled WGS sequence"/>
</dbReference>
<feature type="region of interest" description="Disordered" evidence="1">
    <location>
        <begin position="37"/>
        <end position="121"/>
    </location>
</feature>
<sequence>MQDEADKSADNSNEEDEARTTKNHCFCELAASRSCANGFNTGSARSGAGSVGPRPVSIPCSRSTTRRPDQLADGGKRPETSDDRRRGARRRSRADSLGAAAQGHRSEPRLTAAARRLRTPP</sequence>
<evidence type="ECO:0000256" key="1">
    <source>
        <dbReference type="SAM" id="MobiDB-lite"/>
    </source>
</evidence>
<feature type="compositionally biased region" description="Basic and acidic residues" evidence="1">
    <location>
        <begin position="66"/>
        <end position="85"/>
    </location>
</feature>
<dbReference type="EMBL" id="BGZK01000517">
    <property type="protein sequence ID" value="GBP48153.1"/>
    <property type="molecule type" value="Genomic_DNA"/>
</dbReference>
<protein>
    <submittedName>
        <fullName evidence="2">Uncharacterized protein</fullName>
    </submittedName>
</protein>
<reference evidence="2 3" key="1">
    <citation type="journal article" date="2019" name="Commun. Biol.">
        <title>The bagworm genome reveals a unique fibroin gene that provides high tensile strength.</title>
        <authorList>
            <person name="Kono N."/>
            <person name="Nakamura H."/>
            <person name="Ohtoshi R."/>
            <person name="Tomita M."/>
            <person name="Numata K."/>
            <person name="Arakawa K."/>
        </authorList>
    </citation>
    <scope>NUCLEOTIDE SEQUENCE [LARGE SCALE GENOMIC DNA]</scope>
</reference>
<proteinExistence type="predicted"/>